<dbReference type="CDD" id="cd13136">
    <property type="entry name" value="MATE_DinF_like"/>
    <property type="match status" value="1"/>
</dbReference>
<dbReference type="Proteomes" id="UP001165586">
    <property type="component" value="Unassembled WGS sequence"/>
</dbReference>
<feature type="transmembrane region" description="Helical" evidence="8">
    <location>
        <begin position="41"/>
        <end position="63"/>
    </location>
</feature>
<feature type="transmembrane region" description="Helical" evidence="8">
    <location>
        <begin position="183"/>
        <end position="206"/>
    </location>
</feature>
<evidence type="ECO:0000256" key="7">
    <source>
        <dbReference type="ARBA" id="ARBA00023136"/>
    </source>
</evidence>
<keyword evidence="6 8" id="KW-1133">Transmembrane helix</keyword>
<dbReference type="PANTHER" id="PTHR42893">
    <property type="entry name" value="PROTEIN DETOXIFICATION 44, CHLOROPLASTIC-RELATED"/>
    <property type="match status" value="1"/>
</dbReference>
<keyword evidence="5 8" id="KW-0812">Transmembrane</keyword>
<evidence type="ECO:0000256" key="3">
    <source>
        <dbReference type="ARBA" id="ARBA00022448"/>
    </source>
</evidence>
<feature type="transmembrane region" description="Helical" evidence="8">
    <location>
        <begin position="242"/>
        <end position="262"/>
    </location>
</feature>
<feature type="transmembrane region" description="Helical" evidence="8">
    <location>
        <begin position="127"/>
        <end position="151"/>
    </location>
</feature>
<sequence length="442" mass="43933">MQTIDRDILRLAVPALGALVAEPLFLLTDTALVGHLGQDPLAGLGVASAVLQTVVGLLIFLAYATTPAVDRRLGAGDTPGAITAGIDGMWLALGVGVVLALVGWPLASGVVGLFGSTAAVEGEATTYLTISLIGLPGMLLVIAATGLLRGLQDTRTPLVVAVAGFAANAALNALLIYGAGWGIAGSAAGTVIAQWGMAAVYVVIAVRAARASGVSLRPGLDGVTGAASAGGWLLLRTASLRAALLASVVVASSLGVVQLAAFQIAMTVFATLALILDALAIAGQAMIGHGLGASQVERVHAVTRRLIRWGVLSGVVLGVVLAVLAPFAGAVFSPDASVQAALAVCLFVMAAGIPLGGYVFVLDGVLIGAGDARYLAVTGLVNLAVYAPLLAAVAVLQPAGAAGLGWLWAAFGFGYIGARAVTLGLRARGSRWIVTGAPAAAP</sequence>
<organism evidence="9 10">
    <name type="scientific">Herbiconiux daphne</name>
    <dbReference type="NCBI Taxonomy" id="2970914"/>
    <lineage>
        <taxon>Bacteria</taxon>
        <taxon>Bacillati</taxon>
        <taxon>Actinomycetota</taxon>
        <taxon>Actinomycetes</taxon>
        <taxon>Micrococcales</taxon>
        <taxon>Microbacteriaceae</taxon>
        <taxon>Herbiconiux</taxon>
    </lineage>
</organism>
<evidence type="ECO:0000256" key="8">
    <source>
        <dbReference type="SAM" id="Phobius"/>
    </source>
</evidence>
<dbReference type="NCBIfam" id="TIGR00797">
    <property type="entry name" value="matE"/>
    <property type="match status" value="1"/>
</dbReference>
<evidence type="ECO:0000313" key="10">
    <source>
        <dbReference type="Proteomes" id="UP001165586"/>
    </source>
</evidence>
<name>A0ABT2H613_9MICO</name>
<keyword evidence="10" id="KW-1185">Reference proteome</keyword>
<accession>A0ABT2H613</accession>
<dbReference type="Pfam" id="PF01554">
    <property type="entry name" value="MatE"/>
    <property type="match status" value="2"/>
</dbReference>
<evidence type="ECO:0000256" key="4">
    <source>
        <dbReference type="ARBA" id="ARBA00022475"/>
    </source>
</evidence>
<comment type="similarity">
    <text evidence="2">Belongs to the multi antimicrobial extrusion (MATE) (TC 2.A.66.1) family.</text>
</comment>
<dbReference type="PANTHER" id="PTHR42893:SF46">
    <property type="entry name" value="PROTEIN DETOXIFICATION 44, CHLOROPLASTIC"/>
    <property type="match status" value="1"/>
</dbReference>
<gene>
    <name evidence="9" type="ORF">N1032_16415</name>
</gene>
<feature type="transmembrane region" description="Helical" evidence="8">
    <location>
        <begin position="12"/>
        <end position="35"/>
    </location>
</feature>
<evidence type="ECO:0000256" key="6">
    <source>
        <dbReference type="ARBA" id="ARBA00022989"/>
    </source>
</evidence>
<evidence type="ECO:0000256" key="5">
    <source>
        <dbReference type="ARBA" id="ARBA00022692"/>
    </source>
</evidence>
<dbReference type="InterPro" id="IPR002528">
    <property type="entry name" value="MATE_fam"/>
</dbReference>
<keyword evidence="3" id="KW-0813">Transport</keyword>
<reference evidence="9" key="1">
    <citation type="submission" date="2022-08" db="EMBL/GenBank/DDBJ databases">
        <authorList>
            <person name="Deng Y."/>
            <person name="Han X.-F."/>
            <person name="Zhang Y.-Q."/>
        </authorList>
    </citation>
    <scope>NUCLEOTIDE SEQUENCE</scope>
    <source>
        <strain evidence="9">CPCC 203386</strain>
    </source>
</reference>
<evidence type="ECO:0000256" key="2">
    <source>
        <dbReference type="ARBA" id="ARBA00010199"/>
    </source>
</evidence>
<feature type="transmembrane region" description="Helical" evidence="8">
    <location>
        <begin position="309"/>
        <end position="332"/>
    </location>
</feature>
<feature type="transmembrane region" description="Helical" evidence="8">
    <location>
        <begin position="338"/>
        <end position="362"/>
    </location>
</feature>
<evidence type="ECO:0000256" key="1">
    <source>
        <dbReference type="ARBA" id="ARBA00004651"/>
    </source>
</evidence>
<comment type="subcellular location">
    <subcellularLocation>
        <location evidence="1">Cell membrane</location>
        <topology evidence="1">Multi-pass membrane protein</topology>
    </subcellularLocation>
</comment>
<dbReference type="InterPro" id="IPR044644">
    <property type="entry name" value="DinF-like"/>
</dbReference>
<keyword evidence="7 8" id="KW-0472">Membrane</keyword>
<keyword evidence="4" id="KW-1003">Cell membrane</keyword>
<dbReference type="EMBL" id="JANLCJ010000006">
    <property type="protein sequence ID" value="MCS5735334.1"/>
    <property type="molecule type" value="Genomic_DNA"/>
</dbReference>
<dbReference type="RefSeq" id="WP_259540261.1">
    <property type="nucleotide sequence ID" value="NZ_JANLCJ010000006.1"/>
</dbReference>
<evidence type="ECO:0000313" key="9">
    <source>
        <dbReference type="EMBL" id="MCS5735334.1"/>
    </source>
</evidence>
<feature type="transmembrane region" description="Helical" evidence="8">
    <location>
        <begin position="374"/>
        <end position="396"/>
    </location>
</feature>
<dbReference type="PIRSF" id="PIRSF006603">
    <property type="entry name" value="DinF"/>
    <property type="match status" value="1"/>
</dbReference>
<feature type="transmembrane region" description="Helical" evidence="8">
    <location>
        <begin position="158"/>
        <end position="177"/>
    </location>
</feature>
<feature type="transmembrane region" description="Helical" evidence="8">
    <location>
        <begin position="268"/>
        <end position="288"/>
    </location>
</feature>
<dbReference type="InterPro" id="IPR048279">
    <property type="entry name" value="MdtK-like"/>
</dbReference>
<feature type="transmembrane region" description="Helical" evidence="8">
    <location>
        <begin position="402"/>
        <end position="421"/>
    </location>
</feature>
<protein>
    <submittedName>
        <fullName evidence="9">MATE family efflux transporter</fullName>
    </submittedName>
</protein>
<proteinExistence type="inferred from homology"/>
<comment type="caution">
    <text evidence="9">The sequence shown here is derived from an EMBL/GenBank/DDBJ whole genome shotgun (WGS) entry which is preliminary data.</text>
</comment>
<feature type="transmembrane region" description="Helical" evidence="8">
    <location>
        <begin position="84"/>
        <end position="107"/>
    </location>
</feature>